<organism evidence="4 5">
    <name type="scientific">Sphingobacterium oryzagri</name>
    <dbReference type="NCBI Taxonomy" id="3025669"/>
    <lineage>
        <taxon>Bacteria</taxon>
        <taxon>Pseudomonadati</taxon>
        <taxon>Bacteroidota</taxon>
        <taxon>Sphingobacteriia</taxon>
        <taxon>Sphingobacteriales</taxon>
        <taxon>Sphingobacteriaceae</taxon>
        <taxon>Sphingobacterium</taxon>
    </lineage>
</organism>
<protein>
    <submittedName>
        <fullName evidence="4">DUF2062 domain-containing protein</fullName>
    </submittedName>
</protein>
<accession>A0ABY7WFT2</accession>
<feature type="transmembrane region" description="Helical" evidence="1">
    <location>
        <begin position="316"/>
        <end position="338"/>
    </location>
</feature>
<dbReference type="InterPro" id="IPR018639">
    <property type="entry name" value="DUF2062"/>
</dbReference>
<dbReference type="Proteomes" id="UP001221558">
    <property type="component" value="Chromosome"/>
</dbReference>
<dbReference type="SUPFAM" id="SSF53448">
    <property type="entry name" value="Nucleotide-diphospho-sugar transferases"/>
    <property type="match status" value="1"/>
</dbReference>
<evidence type="ECO:0000313" key="5">
    <source>
        <dbReference type="Proteomes" id="UP001221558"/>
    </source>
</evidence>
<dbReference type="Pfam" id="PF09835">
    <property type="entry name" value="DUF2062"/>
    <property type="match status" value="1"/>
</dbReference>
<sequence length="395" mass="44767">MMEEQAIIKEQLHALGIVVIIPTYNNARTLRRVLDGVLLYTDAIIVVNDGSTDGTAQILESYPQVDLLTFTQNQGKGMALRAGIKQARKHQFSYAITIDSDGQHYPSDIPVFVKELARAEKPTLLIGSRNMRQDAVPRKSSFGNRFSNFWFWFETGIRLTDTQSGFRAYPLRAISGRFYTRKFEFEIEIIVRAAWRAVPVKNVPIEVLYDPEERVSHFRPFKDFTRISILNTVLVFLTFFYILPRNFFRSFKKKSLLDFFRENILGSEDSPEKKALSIGLGVFMGIAPFWGFQTAITITLAVFFRLNKVLAFAFSNISFAPLIPLVIYASLLVGGLVFPSSPAFQLDNVSLATIQTHLWQYLVGSLLLAASMALLFGSVSYLLLKINQRKSVSTR</sequence>
<keyword evidence="1" id="KW-0812">Transmembrane</keyword>
<evidence type="ECO:0000259" key="3">
    <source>
        <dbReference type="Pfam" id="PF09835"/>
    </source>
</evidence>
<keyword evidence="5" id="KW-1185">Reference proteome</keyword>
<dbReference type="PANTHER" id="PTHR10859">
    <property type="entry name" value="GLYCOSYL TRANSFERASE"/>
    <property type="match status" value="1"/>
</dbReference>
<feature type="domain" description="Glycosyltransferase 2-like" evidence="2">
    <location>
        <begin position="19"/>
        <end position="169"/>
    </location>
</feature>
<feature type="transmembrane region" description="Helical" evidence="1">
    <location>
        <begin position="224"/>
        <end position="243"/>
    </location>
</feature>
<evidence type="ECO:0000313" key="4">
    <source>
        <dbReference type="EMBL" id="WDF68482.1"/>
    </source>
</evidence>
<dbReference type="Gene3D" id="3.90.550.10">
    <property type="entry name" value="Spore Coat Polysaccharide Biosynthesis Protein SpsA, Chain A"/>
    <property type="match status" value="1"/>
</dbReference>
<evidence type="ECO:0000256" key="1">
    <source>
        <dbReference type="SAM" id="Phobius"/>
    </source>
</evidence>
<dbReference type="InterPro" id="IPR029044">
    <property type="entry name" value="Nucleotide-diphossugar_trans"/>
</dbReference>
<dbReference type="CDD" id="cd04179">
    <property type="entry name" value="DPM_DPG-synthase_like"/>
    <property type="match status" value="1"/>
</dbReference>
<dbReference type="RefSeq" id="WP_274267215.1">
    <property type="nucleotide sequence ID" value="NZ_CP117880.1"/>
</dbReference>
<proteinExistence type="predicted"/>
<feature type="transmembrane region" description="Helical" evidence="1">
    <location>
        <begin position="278"/>
        <end position="304"/>
    </location>
</feature>
<dbReference type="Pfam" id="PF00535">
    <property type="entry name" value="Glycos_transf_2"/>
    <property type="match status" value="1"/>
</dbReference>
<gene>
    <name evidence="4" type="ORF">PQ465_19575</name>
</gene>
<feature type="domain" description="DUF2062" evidence="3">
    <location>
        <begin position="263"/>
        <end position="391"/>
    </location>
</feature>
<reference evidence="4 5" key="1">
    <citation type="submission" date="2023-02" db="EMBL/GenBank/DDBJ databases">
        <title>Genome sequence of Sphingobacterium sp. KACC 22765.</title>
        <authorList>
            <person name="Kim S."/>
            <person name="Heo J."/>
            <person name="Kwon S.-W."/>
        </authorList>
    </citation>
    <scope>NUCLEOTIDE SEQUENCE [LARGE SCALE GENOMIC DNA]</scope>
    <source>
        <strain evidence="4 5">KACC 22765</strain>
    </source>
</reference>
<keyword evidence="1" id="KW-0472">Membrane</keyword>
<dbReference type="EMBL" id="CP117880">
    <property type="protein sequence ID" value="WDF68482.1"/>
    <property type="molecule type" value="Genomic_DNA"/>
</dbReference>
<dbReference type="InterPro" id="IPR001173">
    <property type="entry name" value="Glyco_trans_2-like"/>
</dbReference>
<evidence type="ECO:0000259" key="2">
    <source>
        <dbReference type="Pfam" id="PF00535"/>
    </source>
</evidence>
<feature type="transmembrane region" description="Helical" evidence="1">
    <location>
        <begin position="358"/>
        <end position="384"/>
    </location>
</feature>
<keyword evidence="1" id="KW-1133">Transmembrane helix</keyword>
<name>A0ABY7WFT2_9SPHI</name>
<dbReference type="PANTHER" id="PTHR10859:SF91">
    <property type="entry name" value="DOLICHYL-PHOSPHATE BETA-GLUCOSYLTRANSFERASE"/>
    <property type="match status" value="1"/>
</dbReference>